<evidence type="ECO:0000313" key="2">
    <source>
        <dbReference type="EMBL" id="CAX32343.1"/>
    </source>
</evidence>
<accession>B9ESJ7</accession>
<evidence type="ECO:0000313" key="3">
    <source>
        <dbReference type="Proteomes" id="UP000001423"/>
    </source>
</evidence>
<evidence type="ECO:0000256" key="1">
    <source>
        <dbReference type="SAM" id="MobiDB-lite"/>
    </source>
</evidence>
<dbReference type="HOGENOM" id="CLU_2938009_0_0_3"/>
<feature type="compositionally biased region" description="Polar residues" evidence="1">
    <location>
        <begin position="38"/>
        <end position="51"/>
    </location>
</feature>
<protein>
    <submittedName>
        <fullName evidence="2">Uncharacterized protein</fullName>
    </submittedName>
</protein>
<sequence length="60" mass="6218">MIEDSLNAKSMGAQSQVTGSGTLQTTTKATIHQGHNGMGQSQHNPSTNHAASATDAHSER</sequence>
<gene>
    <name evidence="2" type="ordered locus">PMT_2825</name>
</gene>
<dbReference type="RefSeq" id="WP_041384678.1">
    <property type="nucleotide sequence ID" value="NC_005071.1"/>
</dbReference>
<keyword evidence="3" id="KW-1185">Reference proteome</keyword>
<name>B9ESJ7_PROMM</name>
<feature type="compositionally biased region" description="Polar residues" evidence="1">
    <location>
        <begin position="12"/>
        <end position="30"/>
    </location>
</feature>
<dbReference type="Proteomes" id="UP000001423">
    <property type="component" value="Chromosome"/>
</dbReference>
<proteinExistence type="predicted"/>
<organism evidence="2 3">
    <name type="scientific">Prochlorococcus marinus (strain MIT 9313)</name>
    <dbReference type="NCBI Taxonomy" id="74547"/>
    <lineage>
        <taxon>Bacteria</taxon>
        <taxon>Bacillati</taxon>
        <taxon>Cyanobacteriota</taxon>
        <taxon>Cyanophyceae</taxon>
        <taxon>Synechococcales</taxon>
        <taxon>Prochlorococcaceae</taxon>
        <taxon>Prochlorococcus</taxon>
    </lineage>
</organism>
<reference evidence="2 3" key="1">
    <citation type="journal article" date="2003" name="Nature">
        <title>Genome divergence in two Prochlorococcus ecotypes reflects oceanic niche differentiation.</title>
        <authorList>
            <person name="Rocap G."/>
            <person name="Larimer F.W."/>
            <person name="Lamerdin J.E."/>
            <person name="Malfatti S."/>
            <person name="Chain P."/>
            <person name="Ahlgren N.A."/>
            <person name="Arellano A."/>
            <person name="Coleman M."/>
            <person name="Hauser L."/>
            <person name="Hess W.R."/>
            <person name="Johnson Z.I."/>
            <person name="Land M.L."/>
            <person name="Lindell D."/>
            <person name="Post A.F."/>
            <person name="Regala W."/>
            <person name="Shah M."/>
            <person name="Shaw S.L."/>
            <person name="Steglich C."/>
            <person name="Sullivan M.B."/>
            <person name="Ting C.S."/>
            <person name="Tolonen A."/>
            <person name="Webb E.A."/>
            <person name="Zinser E.R."/>
            <person name="Chisholm S.W."/>
        </authorList>
    </citation>
    <scope>NUCLEOTIDE SEQUENCE [LARGE SCALE GENOMIC DNA]</scope>
    <source>
        <strain evidence="3">MIT 9313</strain>
    </source>
</reference>
<dbReference type="AlphaFoldDB" id="B9ESJ7"/>
<feature type="region of interest" description="Disordered" evidence="1">
    <location>
        <begin position="1"/>
        <end position="60"/>
    </location>
</feature>
<dbReference type="EMBL" id="BX548175">
    <property type="protein sequence ID" value="CAX32343.1"/>
    <property type="molecule type" value="Genomic_DNA"/>
</dbReference>
<dbReference type="KEGG" id="pmt:PMT_2825"/>